<proteinExistence type="predicted"/>
<accession>A0A4Y2WUQ7</accession>
<evidence type="ECO:0000313" key="2">
    <source>
        <dbReference type="Proteomes" id="UP000499080"/>
    </source>
</evidence>
<name>A0A4Y2WUQ7_ARAVE</name>
<evidence type="ECO:0000313" key="1">
    <source>
        <dbReference type="EMBL" id="GBO40939.1"/>
    </source>
</evidence>
<sequence length="133" mass="14639">MMRTTPELALPSPNFDATLIGGHMAITYDLTCNRPHTRRVVEAGFEPGILRLQSQDLTTRPPQPAASVAYCGSSRNKGTLSSEPDVVILISTYTESTIFSFIRKTIFGKSKNSSVLLIAKNETGAAQDFHRYF</sequence>
<gene>
    <name evidence="1" type="ORF">AVEN_47838_1</name>
</gene>
<dbReference type="Proteomes" id="UP000499080">
    <property type="component" value="Unassembled WGS sequence"/>
</dbReference>
<dbReference type="EMBL" id="BGPR01066378">
    <property type="protein sequence ID" value="GBO40939.1"/>
    <property type="molecule type" value="Genomic_DNA"/>
</dbReference>
<dbReference type="AlphaFoldDB" id="A0A4Y2WUQ7"/>
<protein>
    <submittedName>
        <fullName evidence="1">Uncharacterized protein</fullName>
    </submittedName>
</protein>
<reference evidence="1 2" key="1">
    <citation type="journal article" date="2019" name="Sci. Rep.">
        <title>Orb-weaving spider Araneus ventricosus genome elucidates the spidroin gene catalogue.</title>
        <authorList>
            <person name="Kono N."/>
            <person name="Nakamura H."/>
            <person name="Ohtoshi R."/>
            <person name="Moran D.A.P."/>
            <person name="Shinohara A."/>
            <person name="Yoshida Y."/>
            <person name="Fujiwara M."/>
            <person name="Mori M."/>
            <person name="Tomita M."/>
            <person name="Arakawa K."/>
        </authorList>
    </citation>
    <scope>NUCLEOTIDE SEQUENCE [LARGE SCALE GENOMIC DNA]</scope>
</reference>
<keyword evidence="2" id="KW-1185">Reference proteome</keyword>
<organism evidence="1 2">
    <name type="scientific">Araneus ventricosus</name>
    <name type="common">Orbweaver spider</name>
    <name type="synonym">Epeira ventricosa</name>
    <dbReference type="NCBI Taxonomy" id="182803"/>
    <lineage>
        <taxon>Eukaryota</taxon>
        <taxon>Metazoa</taxon>
        <taxon>Ecdysozoa</taxon>
        <taxon>Arthropoda</taxon>
        <taxon>Chelicerata</taxon>
        <taxon>Arachnida</taxon>
        <taxon>Araneae</taxon>
        <taxon>Araneomorphae</taxon>
        <taxon>Entelegynae</taxon>
        <taxon>Araneoidea</taxon>
        <taxon>Araneidae</taxon>
        <taxon>Araneus</taxon>
    </lineage>
</organism>
<comment type="caution">
    <text evidence="1">The sequence shown here is derived from an EMBL/GenBank/DDBJ whole genome shotgun (WGS) entry which is preliminary data.</text>
</comment>